<dbReference type="Pfam" id="PF01590">
    <property type="entry name" value="GAF"/>
    <property type="match status" value="1"/>
</dbReference>
<keyword evidence="7" id="KW-0808">Transferase</keyword>
<keyword evidence="8" id="KW-1185">Reference proteome</keyword>
<dbReference type="InterPro" id="IPR001294">
    <property type="entry name" value="Phytochrome"/>
</dbReference>
<dbReference type="InterPro" id="IPR003018">
    <property type="entry name" value="GAF"/>
</dbReference>
<evidence type="ECO:0000256" key="3">
    <source>
        <dbReference type="ARBA" id="ARBA00022606"/>
    </source>
</evidence>
<keyword evidence="2" id="KW-0600">Photoreceptor protein</keyword>
<dbReference type="SMART" id="SM00387">
    <property type="entry name" value="HATPase_c"/>
    <property type="match status" value="1"/>
</dbReference>
<evidence type="ECO:0000256" key="4">
    <source>
        <dbReference type="ARBA" id="ARBA00022991"/>
    </source>
</evidence>
<dbReference type="EMBL" id="JAUSVX010000028">
    <property type="protein sequence ID" value="MDQ0475003.1"/>
    <property type="molecule type" value="Genomic_DNA"/>
</dbReference>
<dbReference type="InterPro" id="IPR035965">
    <property type="entry name" value="PAS-like_dom_sf"/>
</dbReference>
<accession>A0ABU0JNN9</accession>
<dbReference type="InterPro" id="IPR043150">
    <property type="entry name" value="Phytochrome_PHY_sf"/>
</dbReference>
<organism evidence="7 8">
    <name type="scientific">Labrys wisconsinensis</name>
    <dbReference type="NCBI Taxonomy" id="425677"/>
    <lineage>
        <taxon>Bacteria</taxon>
        <taxon>Pseudomonadati</taxon>
        <taxon>Pseudomonadota</taxon>
        <taxon>Alphaproteobacteria</taxon>
        <taxon>Hyphomicrobiales</taxon>
        <taxon>Xanthobacteraceae</taxon>
        <taxon>Labrys</taxon>
    </lineage>
</organism>
<dbReference type="RefSeq" id="WP_307285578.1">
    <property type="nucleotide sequence ID" value="NZ_JAUSVX010000028.1"/>
</dbReference>
<dbReference type="Gene3D" id="3.30.565.10">
    <property type="entry name" value="Histidine kinase-like ATPase, C-terminal domain"/>
    <property type="match status" value="1"/>
</dbReference>
<dbReference type="Pfam" id="PF07568">
    <property type="entry name" value="HisKA_2"/>
    <property type="match status" value="1"/>
</dbReference>
<dbReference type="Gene3D" id="3.30.450.40">
    <property type="match status" value="1"/>
</dbReference>
<dbReference type="Pfam" id="PF08446">
    <property type="entry name" value="PAS_2"/>
    <property type="match status" value="1"/>
</dbReference>
<dbReference type="PRINTS" id="PR01033">
    <property type="entry name" value="PHYTOCHROME"/>
</dbReference>
<dbReference type="SUPFAM" id="SSF55785">
    <property type="entry name" value="PYP-like sensor domain (PAS domain)"/>
    <property type="match status" value="1"/>
</dbReference>
<proteinExistence type="inferred from homology"/>
<dbReference type="Gene3D" id="3.30.450.20">
    <property type="entry name" value="PAS domain"/>
    <property type="match status" value="2"/>
</dbReference>
<evidence type="ECO:0000256" key="5">
    <source>
        <dbReference type="ARBA" id="ARBA00023170"/>
    </source>
</evidence>
<dbReference type="Proteomes" id="UP001242480">
    <property type="component" value="Unassembled WGS sequence"/>
</dbReference>
<evidence type="ECO:0000256" key="1">
    <source>
        <dbReference type="ARBA" id="ARBA00006402"/>
    </source>
</evidence>
<name>A0ABU0JNN9_9HYPH</name>
<evidence type="ECO:0000313" key="7">
    <source>
        <dbReference type="EMBL" id="MDQ0475003.1"/>
    </source>
</evidence>
<dbReference type="SUPFAM" id="SSF55781">
    <property type="entry name" value="GAF domain-like"/>
    <property type="match status" value="2"/>
</dbReference>
<keyword evidence="7" id="KW-0418">Kinase</keyword>
<keyword evidence="3" id="KW-0716">Sensory transduction</keyword>
<dbReference type="SUPFAM" id="SSF55874">
    <property type="entry name" value="ATPase domain of HSP90 chaperone/DNA topoisomerase II/histidine kinase"/>
    <property type="match status" value="1"/>
</dbReference>
<dbReference type="InterPro" id="IPR011495">
    <property type="entry name" value="Sig_transdc_His_kin_sub2_dim/P"/>
</dbReference>
<sequence length="709" mass="76160">MSDDLDLAACDREPIHIPGSIQPHGLMLVLDPATTAVRQGAGDIEGRLGRADWIGLPCAELLGAATAAAVAAAERGTLRQVAVPGGAESFDGAFHRAGDAVIVELEPAASAASSAALLPQLEAAAAAFERAADLRQLCAVAAVEFRRLIGYDRVMVYQFLEDDAGVVLAEDAAAGQRSFLNHHFPAADIPRQARALYVRNLVRVIPDVAYRPAPLVPAARPAAEPLDMSDCALRSVSPVHVQYLKNMGVAASASISIVKDGVLWGLIACHSAAPRLVGADLRAACRALAGGLSRQIKAREETDAYRERVRLRTHEDRIVDLLLRQGSLDAAISHHLGDIMAMLDGDGVAVLRGREVVTGGRCPAEDSVRRLAAWVIAKPGQPVFASSTLVGHYALPDAEQGLAGGVLAVVLSASEPWVVLWFRAEEVEVVNWAGNPHKAAMTAAGGTLNPRASFEAWTEMVRGRARRWTIPEVEAAGRLCVAVMNVWQTRRIQDLNRQLLTTVEQKEALLQQKEFLIGEINHRVQNSLQLVSSFLSMQARESADAALQAAVGEARRRIAAVSLVHRRLYRSDQLETIDAARYLDELLDDLVASIGEDWGRHLVRDLQPIMLPNDRAVGLGLVLTELVINANKYAYGGAPGPLRVTLAEDRNLFRLIVTDEGAGRGTARSGFGSRLIEGLVRQLGGTLDYDDTQPGTRATLTAPIEAVRT</sequence>
<reference evidence="7 8" key="1">
    <citation type="submission" date="2023-07" db="EMBL/GenBank/DDBJ databases">
        <title>Genomic Encyclopedia of Type Strains, Phase IV (KMG-IV): sequencing the most valuable type-strain genomes for metagenomic binning, comparative biology and taxonomic classification.</title>
        <authorList>
            <person name="Goeker M."/>
        </authorList>
    </citation>
    <scope>NUCLEOTIDE SEQUENCE [LARGE SCALE GENOMIC DNA]</scope>
    <source>
        <strain evidence="7 8">DSM 19619</strain>
    </source>
</reference>
<dbReference type="Pfam" id="PF13581">
    <property type="entry name" value="HATPase_c_2"/>
    <property type="match status" value="1"/>
</dbReference>
<keyword evidence="5" id="KW-0675">Receptor</keyword>
<comment type="caution">
    <text evidence="7">The sequence shown here is derived from an EMBL/GenBank/DDBJ whole genome shotgun (WGS) entry which is preliminary data.</text>
</comment>
<dbReference type="PANTHER" id="PTHR43065">
    <property type="entry name" value="SENSOR HISTIDINE KINASE"/>
    <property type="match status" value="1"/>
</dbReference>
<comment type="similarity">
    <text evidence="1">In the N-terminal section; belongs to the phytochrome family.</text>
</comment>
<evidence type="ECO:0000256" key="2">
    <source>
        <dbReference type="ARBA" id="ARBA00022543"/>
    </source>
</evidence>
<protein>
    <submittedName>
        <fullName evidence="7">Light-regulated signal transduction histidine kinase (Bacteriophytochrome)</fullName>
    </submittedName>
</protein>
<dbReference type="InterPro" id="IPR013654">
    <property type="entry name" value="PAS_2"/>
</dbReference>
<dbReference type="GO" id="GO:0016301">
    <property type="term" value="F:kinase activity"/>
    <property type="evidence" value="ECO:0007669"/>
    <property type="project" value="UniProtKB-KW"/>
</dbReference>
<dbReference type="PROSITE" id="PS50046">
    <property type="entry name" value="PHYTOCHROME_2"/>
    <property type="match status" value="1"/>
</dbReference>
<dbReference type="SMART" id="SM00065">
    <property type="entry name" value="GAF"/>
    <property type="match status" value="1"/>
</dbReference>
<dbReference type="InterPro" id="IPR029016">
    <property type="entry name" value="GAF-like_dom_sf"/>
</dbReference>
<dbReference type="InterPro" id="IPR036890">
    <property type="entry name" value="HATPase_C_sf"/>
</dbReference>
<dbReference type="PANTHER" id="PTHR43065:SF23">
    <property type="entry name" value="SENSOR HISTIDINE KINASE PDTAS"/>
    <property type="match status" value="1"/>
</dbReference>
<dbReference type="Gene3D" id="3.30.450.270">
    <property type="match status" value="1"/>
</dbReference>
<dbReference type="InterPro" id="IPR016132">
    <property type="entry name" value="Phyto_chromo_attachment"/>
</dbReference>
<dbReference type="InterPro" id="IPR003594">
    <property type="entry name" value="HATPase_dom"/>
</dbReference>
<dbReference type="Pfam" id="PF00360">
    <property type="entry name" value="PHY"/>
    <property type="match status" value="1"/>
</dbReference>
<keyword evidence="4" id="KW-0157">Chromophore</keyword>
<evidence type="ECO:0000313" key="8">
    <source>
        <dbReference type="Proteomes" id="UP001242480"/>
    </source>
</evidence>
<dbReference type="CDD" id="cd16936">
    <property type="entry name" value="HATPase_RsbW-like"/>
    <property type="match status" value="1"/>
</dbReference>
<dbReference type="InterPro" id="IPR013515">
    <property type="entry name" value="Phytochrome_cen-reg"/>
</dbReference>
<feature type="domain" description="Phytochrome chromophore attachment site" evidence="6">
    <location>
        <begin position="133"/>
        <end position="290"/>
    </location>
</feature>
<gene>
    <name evidence="7" type="ORF">QO011_008045</name>
</gene>
<evidence type="ECO:0000259" key="6">
    <source>
        <dbReference type="PROSITE" id="PS50046"/>
    </source>
</evidence>